<sequence length="336" mass="36877">MGFVDDVIMSEPRSSKIDISALVIDLSEQLPDPQPIVRIWGNLIASRGNVSTVVGLAKSRKTFLTAAIASGFLSSSDFLGFDTPATGKVVYIDTEQARAHVHKIARRILRSIGLPTDRNHDQLVVAALRELTPDQRREATSEILRRYKPDLLILDGVADLCNDPNDLHESETLTCDLMRWSSEYDNHILCVLHTNPGGDKARGHLGSALLRKSETVMLVKADGDTSVVSPQYCRNEPFTEFAFQINASGLPELCGIPAPQPKENVFAEIMEAGKVYSHSELVSLLVERINAKEGSAKVKISRAVKAGCIVKNQTGGYYLPISQIEVIQPELSDEPF</sequence>
<dbReference type="EMBL" id="BK015851">
    <property type="protein sequence ID" value="DAE28107.1"/>
    <property type="molecule type" value="Genomic_DNA"/>
</dbReference>
<organism evidence="1">
    <name type="scientific">Podoviridae sp. cthVG1</name>
    <dbReference type="NCBI Taxonomy" id="2827297"/>
    <lineage>
        <taxon>Viruses</taxon>
        <taxon>Duplodnaviria</taxon>
        <taxon>Heunggongvirae</taxon>
        <taxon>Uroviricota</taxon>
        <taxon>Caudoviricetes</taxon>
    </lineage>
</organism>
<dbReference type="Pfam" id="PF13481">
    <property type="entry name" value="AAA_25"/>
    <property type="match status" value="1"/>
</dbReference>
<name>A0A8S5RAB5_9CAUD</name>
<accession>A0A8S5RAB5</accession>
<reference evidence="1" key="1">
    <citation type="journal article" date="2021" name="Proc. Natl. Acad. Sci. U.S.A.">
        <title>A Catalog of Tens of Thousands of Viruses from Human Metagenomes Reveals Hidden Associations with Chronic Diseases.</title>
        <authorList>
            <person name="Tisza M.J."/>
            <person name="Buck C.B."/>
        </authorList>
    </citation>
    <scope>NUCLEOTIDE SEQUENCE</scope>
    <source>
        <strain evidence="1">CthVG1</strain>
    </source>
</reference>
<dbReference type="Gene3D" id="3.40.50.300">
    <property type="entry name" value="P-loop containing nucleotide triphosphate hydrolases"/>
    <property type="match status" value="1"/>
</dbReference>
<dbReference type="InterPro" id="IPR027417">
    <property type="entry name" value="P-loop_NTPase"/>
</dbReference>
<evidence type="ECO:0000313" key="1">
    <source>
        <dbReference type="EMBL" id="DAE28107.1"/>
    </source>
</evidence>
<proteinExistence type="predicted"/>
<protein>
    <submittedName>
        <fullName evidence="1">AAA domain protein</fullName>
    </submittedName>
</protein>
<dbReference type="SUPFAM" id="SSF52540">
    <property type="entry name" value="P-loop containing nucleoside triphosphate hydrolases"/>
    <property type="match status" value="1"/>
</dbReference>